<gene>
    <name evidence="1" type="ORF">MKW98_022390</name>
</gene>
<dbReference type="AlphaFoldDB" id="A0AAD4SQP0"/>
<dbReference type="EMBL" id="JAJJMB010009159">
    <property type="protein sequence ID" value="KAI3915432.1"/>
    <property type="molecule type" value="Genomic_DNA"/>
</dbReference>
<accession>A0AAD4SQP0</accession>
<dbReference type="GO" id="GO:0033075">
    <property type="term" value="P:isoquinoline alkaloid biosynthetic process"/>
    <property type="evidence" value="ECO:0007669"/>
    <property type="project" value="UniProtKB-ARBA"/>
</dbReference>
<evidence type="ECO:0000313" key="2">
    <source>
        <dbReference type="Proteomes" id="UP001202328"/>
    </source>
</evidence>
<dbReference type="GO" id="GO:0005506">
    <property type="term" value="F:iron ion binding"/>
    <property type="evidence" value="ECO:0007669"/>
    <property type="project" value="InterPro"/>
</dbReference>
<comment type="caution">
    <text evidence="1">The sequence shown here is derived from an EMBL/GenBank/DDBJ whole genome shotgun (WGS) entry which is preliminary data.</text>
</comment>
<evidence type="ECO:0008006" key="3">
    <source>
        <dbReference type="Google" id="ProtNLM"/>
    </source>
</evidence>
<dbReference type="Pfam" id="PF00067">
    <property type="entry name" value="p450"/>
    <property type="match status" value="1"/>
</dbReference>
<dbReference type="SUPFAM" id="SSF48264">
    <property type="entry name" value="Cytochrome P450"/>
    <property type="match status" value="1"/>
</dbReference>
<dbReference type="GO" id="GO:0020037">
    <property type="term" value="F:heme binding"/>
    <property type="evidence" value="ECO:0007669"/>
    <property type="project" value="InterPro"/>
</dbReference>
<dbReference type="GO" id="GO:0016705">
    <property type="term" value="F:oxidoreductase activity, acting on paired donors, with incorporation or reduction of molecular oxygen"/>
    <property type="evidence" value="ECO:0007669"/>
    <property type="project" value="InterPro"/>
</dbReference>
<feature type="non-terminal residue" evidence="1">
    <location>
        <position position="1"/>
    </location>
</feature>
<reference evidence="1" key="1">
    <citation type="submission" date="2022-04" db="EMBL/GenBank/DDBJ databases">
        <title>A functionally conserved STORR gene fusion in Papaver species that diverged 16.8 million years ago.</title>
        <authorList>
            <person name="Catania T."/>
        </authorList>
    </citation>
    <scope>NUCLEOTIDE SEQUENCE</scope>
    <source>
        <strain evidence="1">S-188037</strain>
    </source>
</reference>
<proteinExistence type="predicted"/>
<dbReference type="GO" id="GO:0004497">
    <property type="term" value="F:monooxygenase activity"/>
    <property type="evidence" value="ECO:0007669"/>
    <property type="project" value="InterPro"/>
</dbReference>
<name>A0AAD4SQP0_9MAGN</name>
<dbReference type="PANTHER" id="PTHR47951">
    <property type="entry name" value="OS08G0547900 PROTEIN"/>
    <property type="match status" value="1"/>
</dbReference>
<dbReference type="PANTHER" id="PTHR47951:SF7">
    <property type="entry name" value="FLAVONOID 3',5'-HYDROXYLASE-LIKE ISOFORM X1"/>
    <property type="match status" value="1"/>
</dbReference>
<dbReference type="InterPro" id="IPR001128">
    <property type="entry name" value="Cyt_P450"/>
</dbReference>
<keyword evidence="2" id="KW-1185">Reference proteome</keyword>
<protein>
    <recommendedName>
        <fullName evidence="3">Cytochrome P450</fullName>
    </recommendedName>
</protein>
<organism evidence="1 2">
    <name type="scientific">Papaver atlanticum</name>
    <dbReference type="NCBI Taxonomy" id="357466"/>
    <lineage>
        <taxon>Eukaryota</taxon>
        <taxon>Viridiplantae</taxon>
        <taxon>Streptophyta</taxon>
        <taxon>Embryophyta</taxon>
        <taxon>Tracheophyta</taxon>
        <taxon>Spermatophyta</taxon>
        <taxon>Magnoliopsida</taxon>
        <taxon>Ranunculales</taxon>
        <taxon>Papaveraceae</taxon>
        <taxon>Papaveroideae</taxon>
        <taxon>Papaver</taxon>
    </lineage>
</organism>
<dbReference type="Proteomes" id="UP001202328">
    <property type="component" value="Unassembled WGS sequence"/>
</dbReference>
<sequence>RRCVGIPLAERMVPYALASLLHLFEWRMPEGEEIDLSDKFVIVLKKSTPLNAIPLPRLSDPSLYV</sequence>
<dbReference type="InterPro" id="IPR036396">
    <property type="entry name" value="Cyt_P450_sf"/>
</dbReference>
<evidence type="ECO:0000313" key="1">
    <source>
        <dbReference type="EMBL" id="KAI3915432.1"/>
    </source>
</evidence>
<dbReference type="Gene3D" id="1.10.630.10">
    <property type="entry name" value="Cytochrome P450"/>
    <property type="match status" value="1"/>
</dbReference>